<proteinExistence type="predicted"/>
<evidence type="ECO:0000256" key="1">
    <source>
        <dbReference type="ARBA" id="ARBA00022821"/>
    </source>
</evidence>
<evidence type="ECO:0000259" key="4">
    <source>
        <dbReference type="Pfam" id="PF00182"/>
    </source>
</evidence>
<dbReference type="Pfam" id="PF00182">
    <property type="entry name" value="Glyco_hydro_19"/>
    <property type="match status" value="1"/>
</dbReference>
<keyword evidence="6" id="KW-1185">Reference proteome</keyword>
<sequence length="467" mass="51905">MRHHHSSRSLLLAVWSGLIIPPPHSRAQQLGCENCRGGNLKCIGDSTLQSITDEECASCLKSGAHWTWPCSVEGLCWCWDSSKPRYKPPPPSDGIEEAEAMPCEVFTEDMFDVIAPNAVHPYTYSGLCDIIEEINSRYDEKIFKMGSLEMQKAEWAAFVGHTTHESAQYTASREALQCARTHEMPQGTFCKPCANENFDWEDRVCQISLVANGQFYEEYCDKIITPPYGCVCGPTTEVDDEDLKGLINPNFAYFGRGAIQLSWNANYLKASQVLAESADVLCSQPDLVATDPKYAWGTALWFWLFNKGVDSGTTCHIQSLEGSFGGSLKIINGGLECPPDPSGYHAEAIVTRLRYYCIAASVIGVQRLLNFDGCEGLGDAFQNCIMTGYCPECNDWYVKMSTTTGETQTPVVSGPTQQPVAFRSWADDSWLQEIKRASSATRRNQMSLFLATFLGSLCLHRWHAWCA</sequence>
<reference evidence="5 6" key="1">
    <citation type="submission" date="2024-10" db="EMBL/GenBank/DDBJ databases">
        <title>Updated reference genomes for cyclostephanoid diatoms.</title>
        <authorList>
            <person name="Roberts W.R."/>
            <person name="Alverson A.J."/>
        </authorList>
    </citation>
    <scope>NUCLEOTIDE SEQUENCE [LARGE SCALE GENOMIC DNA]</scope>
    <source>
        <strain evidence="5 6">AJA228-03</strain>
    </source>
</reference>
<evidence type="ECO:0000256" key="2">
    <source>
        <dbReference type="ARBA" id="ARBA00023157"/>
    </source>
</evidence>
<dbReference type="EMBL" id="JALLPB020000021">
    <property type="protein sequence ID" value="KAL3826448.1"/>
    <property type="molecule type" value="Genomic_DNA"/>
</dbReference>
<evidence type="ECO:0000313" key="6">
    <source>
        <dbReference type="Proteomes" id="UP001530377"/>
    </source>
</evidence>
<name>A0ABD3SPP1_9STRA</name>
<accession>A0ABD3SPP1</accession>
<keyword evidence="2" id="KW-1015">Disulfide bond</keyword>
<keyword evidence="3" id="KW-0732">Signal</keyword>
<evidence type="ECO:0000256" key="3">
    <source>
        <dbReference type="SAM" id="SignalP"/>
    </source>
</evidence>
<feature type="domain" description="Glycoside hydrolase family 19 catalytic" evidence="4">
    <location>
        <begin position="247"/>
        <end position="370"/>
    </location>
</feature>
<dbReference type="Gene3D" id="3.30.20.10">
    <property type="entry name" value="Endochitinase, domain 2"/>
    <property type="match status" value="1"/>
</dbReference>
<dbReference type="InterPro" id="IPR000726">
    <property type="entry name" value="Glyco_hydro_19_cat"/>
</dbReference>
<dbReference type="SUPFAM" id="SSF53955">
    <property type="entry name" value="Lysozyme-like"/>
    <property type="match status" value="1"/>
</dbReference>
<organism evidence="5 6">
    <name type="scientific">Cyclostephanos tholiformis</name>
    <dbReference type="NCBI Taxonomy" id="382380"/>
    <lineage>
        <taxon>Eukaryota</taxon>
        <taxon>Sar</taxon>
        <taxon>Stramenopiles</taxon>
        <taxon>Ochrophyta</taxon>
        <taxon>Bacillariophyta</taxon>
        <taxon>Coscinodiscophyceae</taxon>
        <taxon>Thalassiosirophycidae</taxon>
        <taxon>Stephanodiscales</taxon>
        <taxon>Stephanodiscaceae</taxon>
        <taxon>Cyclostephanos</taxon>
    </lineage>
</organism>
<dbReference type="PANTHER" id="PTHR22595">
    <property type="entry name" value="CHITINASE-RELATED"/>
    <property type="match status" value="1"/>
</dbReference>
<dbReference type="Proteomes" id="UP001530377">
    <property type="component" value="Unassembled WGS sequence"/>
</dbReference>
<dbReference type="CDD" id="cd00325">
    <property type="entry name" value="chitinase_GH19"/>
    <property type="match status" value="1"/>
</dbReference>
<dbReference type="GO" id="GO:0006952">
    <property type="term" value="P:defense response"/>
    <property type="evidence" value="ECO:0007669"/>
    <property type="project" value="UniProtKB-KW"/>
</dbReference>
<feature type="signal peptide" evidence="3">
    <location>
        <begin position="1"/>
        <end position="27"/>
    </location>
</feature>
<feature type="chain" id="PRO_5044783784" description="Glycoside hydrolase family 19 catalytic domain-containing protein" evidence="3">
    <location>
        <begin position="28"/>
        <end position="467"/>
    </location>
</feature>
<gene>
    <name evidence="5" type="ORF">ACHAXA_011257</name>
</gene>
<comment type="caution">
    <text evidence="5">The sequence shown here is derived from an EMBL/GenBank/DDBJ whole genome shotgun (WGS) entry which is preliminary data.</text>
</comment>
<dbReference type="Gene3D" id="1.10.530.10">
    <property type="match status" value="1"/>
</dbReference>
<protein>
    <recommendedName>
        <fullName evidence="4">Glycoside hydrolase family 19 catalytic domain-containing protein</fullName>
    </recommendedName>
</protein>
<dbReference type="InterPro" id="IPR023346">
    <property type="entry name" value="Lysozyme-like_dom_sf"/>
</dbReference>
<evidence type="ECO:0000313" key="5">
    <source>
        <dbReference type="EMBL" id="KAL3826448.1"/>
    </source>
</evidence>
<dbReference type="AlphaFoldDB" id="A0ABD3SPP1"/>
<keyword evidence="1" id="KW-0611">Plant defense</keyword>
<dbReference type="PANTHER" id="PTHR22595:SF79">
    <property type="entry name" value="CHITINASE 12"/>
    <property type="match status" value="1"/>
</dbReference>